<protein>
    <submittedName>
        <fullName evidence="1">Uncharacterized protein</fullName>
    </submittedName>
</protein>
<dbReference type="STRING" id="523794.Lebu_0927"/>
<dbReference type="EMBL" id="CP001685">
    <property type="protein sequence ID" value="ACV38830.1"/>
    <property type="molecule type" value="Genomic_DNA"/>
</dbReference>
<dbReference type="AlphaFoldDB" id="C7N9J9"/>
<proteinExistence type="predicted"/>
<dbReference type="Proteomes" id="UP000001910">
    <property type="component" value="Chromosome"/>
</dbReference>
<dbReference type="KEGG" id="lba:Lebu_0927"/>
<reference evidence="1 2" key="1">
    <citation type="journal article" date="2009" name="Stand. Genomic Sci.">
        <title>Complete genome sequence of Leptotrichia buccalis type strain (C-1013-b).</title>
        <authorList>
            <person name="Ivanova N."/>
            <person name="Gronow S."/>
            <person name="Lapidus A."/>
            <person name="Copeland A."/>
            <person name="Glavina Del Rio T."/>
            <person name="Nolan M."/>
            <person name="Lucas S."/>
            <person name="Chen F."/>
            <person name="Tice H."/>
            <person name="Cheng J.F."/>
            <person name="Saunders E."/>
            <person name="Bruce D."/>
            <person name="Goodwin L."/>
            <person name="Brettin T."/>
            <person name="Detter J.C."/>
            <person name="Han C."/>
            <person name="Pitluck S."/>
            <person name="Mikhailova N."/>
            <person name="Pati A."/>
            <person name="Mavrommatis K."/>
            <person name="Chen A."/>
            <person name="Palaniappan K."/>
            <person name="Land M."/>
            <person name="Hauser L."/>
            <person name="Chang Y.J."/>
            <person name="Jeffries C.D."/>
            <person name="Chain P."/>
            <person name="Rohde C."/>
            <person name="Goker M."/>
            <person name="Bristow J."/>
            <person name="Eisen J.A."/>
            <person name="Markowitz V."/>
            <person name="Hugenholtz P."/>
            <person name="Kyrpides N.C."/>
            <person name="Klenk H.P."/>
        </authorList>
    </citation>
    <scope>NUCLEOTIDE SEQUENCE [LARGE SCALE GENOMIC DNA]</scope>
    <source>
        <strain evidence="2">ATCC 14201 / DSM 1135 / JCM 12969 / NCTC 10249 / C-1013-b</strain>
    </source>
</reference>
<keyword evidence="2" id="KW-1185">Reference proteome</keyword>
<evidence type="ECO:0000313" key="2">
    <source>
        <dbReference type="Proteomes" id="UP000001910"/>
    </source>
</evidence>
<gene>
    <name evidence="1" type="ordered locus">Lebu_0927</name>
</gene>
<sequence length="50" mass="6011">MKIRKLRIPMKKLKMDNTLELIEKVEVKDKEKEIMNEKIIINCIDNFHGV</sequence>
<name>C7N9J9_LEPBD</name>
<dbReference type="HOGENOM" id="CLU_3119337_0_0_0"/>
<organism evidence="1 2">
    <name type="scientific">Leptotrichia buccalis (strain ATCC 14201 / DSM 1135 / JCM 12969 / NCTC 10249 / C-1013-b)</name>
    <dbReference type="NCBI Taxonomy" id="523794"/>
    <lineage>
        <taxon>Bacteria</taxon>
        <taxon>Fusobacteriati</taxon>
        <taxon>Fusobacteriota</taxon>
        <taxon>Fusobacteriia</taxon>
        <taxon>Fusobacteriales</taxon>
        <taxon>Leptotrichiaceae</taxon>
        <taxon>Leptotrichia</taxon>
    </lineage>
</organism>
<evidence type="ECO:0000313" key="1">
    <source>
        <dbReference type="EMBL" id="ACV38830.1"/>
    </source>
</evidence>
<accession>C7N9J9</accession>